<evidence type="ECO:0000259" key="8">
    <source>
        <dbReference type="PROSITE" id="PS50011"/>
    </source>
</evidence>
<dbReference type="Pfam" id="PF00931">
    <property type="entry name" value="NB-ARC"/>
    <property type="match status" value="1"/>
</dbReference>
<name>A0A811RUZ3_9POAL</name>
<dbReference type="GO" id="GO:0002758">
    <property type="term" value="P:innate immune response-activating signaling pathway"/>
    <property type="evidence" value="ECO:0007669"/>
    <property type="project" value="UniProtKB-ARBA"/>
</dbReference>
<reference evidence="9" key="1">
    <citation type="submission" date="2020-10" db="EMBL/GenBank/DDBJ databases">
        <authorList>
            <person name="Han B."/>
            <person name="Lu T."/>
            <person name="Zhao Q."/>
            <person name="Huang X."/>
            <person name="Zhao Y."/>
        </authorList>
    </citation>
    <scope>NUCLEOTIDE SEQUENCE</scope>
</reference>
<dbReference type="SUPFAM" id="SSF52047">
    <property type="entry name" value="RNI-like"/>
    <property type="match status" value="1"/>
</dbReference>
<dbReference type="PANTHER" id="PTHR23155">
    <property type="entry name" value="DISEASE RESISTANCE PROTEIN RP"/>
    <property type="match status" value="1"/>
</dbReference>
<dbReference type="Gene3D" id="1.10.10.10">
    <property type="entry name" value="Winged helix-like DNA-binding domain superfamily/Winged helix DNA-binding domain"/>
    <property type="match status" value="1"/>
</dbReference>
<dbReference type="InterPro" id="IPR027417">
    <property type="entry name" value="P-loop_NTPase"/>
</dbReference>
<dbReference type="InterPro" id="IPR058922">
    <property type="entry name" value="WHD_DRP"/>
</dbReference>
<gene>
    <name evidence="9" type="ORF">NCGR_LOCUS56614</name>
</gene>
<dbReference type="GO" id="GO:0005524">
    <property type="term" value="F:ATP binding"/>
    <property type="evidence" value="ECO:0007669"/>
    <property type="project" value="InterPro"/>
</dbReference>
<dbReference type="InterPro" id="IPR042197">
    <property type="entry name" value="Apaf_helical"/>
</dbReference>
<dbReference type="AlphaFoldDB" id="A0A811RUZ3"/>
<dbReference type="GO" id="GO:0043531">
    <property type="term" value="F:ADP binding"/>
    <property type="evidence" value="ECO:0007669"/>
    <property type="project" value="InterPro"/>
</dbReference>
<evidence type="ECO:0000256" key="3">
    <source>
        <dbReference type="ARBA" id="ARBA00022614"/>
    </source>
</evidence>
<comment type="similarity">
    <text evidence="2">Belongs to the disease resistance NB-LRR family.</text>
</comment>
<evidence type="ECO:0000313" key="10">
    <source>
        <dbReference type="Proteomes" id="UP000604825"/>
    </source>
</evidence>
<dbReference type="InterPro" id="IPR002182">
    <property type="entry name" value="NB-ARC"/>
</dbReference>
<evidence type="ECO:0000256" key="6">
    <source>
        <dbReference type="ARBA" id="ARBA00022821"/>
    </source>
</evidence>
<dbReference type="Gene3D" id="3.80.10.10">
    <property type="entry name" value="Ribonuclease Inhibitor"/>
    <property type="match status" value="1"/>
</dbReference>
<keyword evidence="6" id="KW-0611">Plant defense</keyword>
<dbReference type="Proteomes" id="UP000604825">
    <property type="component" value="Unassembled WGS sequence"/>
</dbReference>
<comment type="caution">
    <text evidence="9">The sequence shown here is derived from an EMBL/GenBank/DDBJ whole genome shotgun (WGS) entry which is preliminary data.</text>
</comment>
<evidence type="ECO:0000256" key="1">
    <source>
        <dbReference type="ARBA" id="ARBA00008171"/>
    </source>
</evidence>
<dbReference type="Gene3D" id="3.40.50.300">
    <property type="entry name" value="P-loop containing nucleotide triphosphate hydrolases"/>
    <property type="match status" value="1"/>
</dbReference>
<dbReference type="Pfam" id="PF07714">
    <property type="entry name" value="PK_Tyr_Ser-Thr"/>
    <property type="match status" value="1"/>
</dbReference>
<dbReference type="Pfam" id="PF18052">
    <property type="entry name" value="Rx_N"/>
    <property type="match status" value="1"/>
</dbReference>
<dbReference type="InterPro" id="IPR000719">
    <property type="entry name" value="Prot_kinase_dom"/>
</dbReference>
<dbReference type="PROSITE" id="PS50011">
    <property type="entry name" value="PROTEIN_KINASE_DOM"/>
    <property type="match status" value="1"/>
</dbReference>
<dbReference type="InterPro" id="IPR041118">
    <property type="entry name" value="Rx_N"/>
</dbReference>
<dbReference type="Pfam" id="PF23559">
    <property type="entry name" value="WHD_DRP"/>
    <property type="match status" value="1"/>
</dbReference>
<keyword evidence="5" id="KW-0547">Nucleotide-binding</keyword>
<dbReference type="GO" id="GO:0009626">
    <property type="term" value="P:plant-type hypersensitive response"/>
    <property type="evidence" value="ECO:0007669"/>
    <property type="project" value="UniProtKB-ARBA"/>
</dbReference>
<dbReference type="Pfam" id="PF23598">
    <property type="entry name" value="LRR_14"/>
    <property type="match status" value="2"/>
</dbReference>
<dbReference type="InterPro" id="IPR001245">
    <property type="entry name" value="Ser-Thr/Tyr_kinase_cat_dom"/>
</dbReference>
<dbReference type="GO" id="GO:0042742">
    <property type="term" value="P:defense response to bacterium"/>
    <property type="evidence" value="ECO:0007669"/>
    <property type="project" value="UniProtKB-ARBA"/>
</dbReference>
<dbReference type="SUPFAM" id="SSF56112">
    <property type="entry name" value="Protein kinase-like (PK-like)"/>
    <property type="match status" value="1"/>
</dbReference>
<keyword evidence="3" id="KW-0433">Leucine-rich repeat</keyword>
<accession>A0A811RUZ3</accession>
<dbReference type="PANTHER" id="PTHR23155:SF1181">
    <property type="entry name" value="OS08G0170200 PROTEIN"/>
    <property type="match status" value="1"/>
</dbReference>
<keyword evidence="10" id="KW-1185">Reference proteome</keyword>
<evidence type="ECO:0000256" key="7">
    <source>
        <dbReference type="ARBA" id="ARBA00023054"/>
    </source>
</evidence>
<dbReference type="InterPro" id="IPR055414">
    <property type="entry name" value="LRR_R13L4/SHOC2-like"/>
</dbReference>
<comment type="similarity">
    <text evidence="1">Belongs to the protein kinase superfamily. TKL Ser/Thr protein kinase family. ROCO subfamily.</text>
</comment>
<evidence type="ECO:0000256" key="2">
    <source>
        <dbReference type="ARBA" id="ARBA00008894"/>
    </source>
</evidence>
<evidence type="ECO:0000256" key="4">
    <source>
        <dbReference type="ARBA" id="ARBA00022737"/>
    </source>
</evidence>
<dbReference type="Gene3D" id="1.10.510.10">
    <property type="entry name" value="Transferase(Phosphotransferase) domain 1"/>
    <property type="match status" value="1"/>
</dbReference>
<keyword evidence="4" id="KW-0677">Repeat</keyword>
<dbReference type="GO" id="GO:0004672">
    <property type="term" value="F:protein kinase activity"/>
    <property type="evidence" value="ECO:0007669"/>
    <property type="project" value="InterPro"/>
</dbReference>
<sequence length="985" mass="112383">MDLMTGAIGLLHKLGEFLKQEHNLQTSMKEDIEPLETQLRRIMHDTALSESEMMPRVQQQQQYGKHRAYDQLRELSYDIEDIVDNLLLSIDDGCWEPMANQDSSFRETLEGIKAQVKNLAAWQAEFVVKTTMTSTVDDPSLEDGFMQARQLVGIHKLKAELISRMLSSSCQRLKIFSIWGAGGMGKTTLAKAVYDDIKGEFNCCAFVSVGQQPDMKKPLRDILIHLGKKRYSDLNTAMLDQAQLIDELQHFLKKKRFLIVIDDIRDIPSWEVIKCVLVDNGCGSRIIITSRALGATELGGEDLKVMPLSIDDSKELFYATLCGRKGTINFDPLEEQTTEYIVQKCGCVPLAIIMIASLLAGKPQEEWTEVYSSIGFCQEGNIGADENNTRKIIQFSYYDLPSHLKTCLLYLSIFPDGHVIEKDMLVWRWVAEGFVNDDQEHGESVFKIGERYLYELVSRSMIVLAVENEDTNNICACDVEGMVLDWIRTVAREEKFATVLSGNHDEHQSNNARIMAIQNRALDKYPDLLIRMWKPKVRSFNGIGCHINSSISLLAHCQVLRVLSLQGCKLTADDCCDGLKNLIAGLLHLRYLGLGGTDIRDLEIIEIGRLRCLQTLDLVDTYVGALPHGVTQLRQLKCLRCVSSSTRLELPKGMGNLTSLEELRLERVRGEEDLEAFGKELSKLTELRVLRIHKQYVLGATWNEGFVQSLSKLQKIEAVELRHMGSPENLIVLERLLVCNQVRYWQHHAIAPGAFPKLRYLKMDTWPILQPGAMPRLKSVELHVHVRVLRFENFDFHDFYRLRYLYLLEKVHVRVHCLGAKIEEAEEAEAALRHAVQSHPNRPRLILDRVGQCVDDKQGVLDGKEVAVKLLHSMAQKLDYEEEFMKEFENLRRLNHPNIVQLLGYCYEIKRVCVEYGGRSVLADKIYRALCFDYMHNGSLQRHLDDCVSADRKLRPNVGDITSWLNEIENNAEKLAMTFTPQNET</sequence>
<dbReference type="InterPro" id="IPR044974">
    <property type="entry name" value="Disease_R_plants"/>
</dbReference>
<dbReference type="Gene3D" id="1.10.8.430">
    <property type="entry name" value="Helical domain of apoptotic protease-activating factors"/>
    <property type="match status" value="1"/>
</dbReference>
<dbReference type="FunFam" id="1.10.10.10:FF:000322">
    <property type="entry name" value="Probable disease resistance protein At1g63360"/>
    <property type="match status" value="1"/>
</dbReference>
<dbReference type="OrthoDB" id="1357022at2759"/>
<keyword evidence="7" id="KW-0175">Coiled coil</keyword>
<proteinExistence type="inferred from homology"/>
<evidence type="ECO:0000313" key="9">
    <source>
        <dbReference type="EMBL" id="CAD6273348.1"/>
    </source>
</evidence>
<dbReference type="InterPro" id="IPR036388">
    <property type="entry name" value="WH-like_DNA-bd_sf"/>
</dbReference>
<dbReference type="SUPFAM" id="SSF52540">
    <property type="entry name" value="P-loop containing nucleoside triphosphate hydrolases"/>
    <property type="match status" value="1"/>
</dbReference>
<dbReference type="InterPro" id="IPR011009">
    <property type="entry name" value="Kinase-like_dom_sf"/>
</dbReference>
<dbReference type="Gene3D" id="1.20.5.4130">
    <property type="match status" value="1"/>
</dbReference>
<evidence type="ECO:0000256" key="5">
    <source>
        <dbReference type="ARBA" id="ARBA00022741"/>
    </source>
</evidence>
<dbReference type="InterPro" id="IPR032675">
    <property type="entry name" value="LRR_dom_sf"/>
</dbReference>
<organism evidence="9 10">
    <name type="scientific">Miscanthus lutarioriparius</name>
    <dbReference type="NCBI Taxonomy" id="422564"/>
    <lineage>
        <taxon>Eukaryota</taxon>
        <taxon>Viridiplantae</taxon>
        <taxon>Streptophyta</taxon>
        <taxon>Embryophyta</taxon>
        <taxon>Tracheophyta</taxon>
        <taxon>Spermatophyta</taxon>
        <taxon>Magnoliopsida</taxon>
        <taxon>Liliopsida</taxon>
        <taxon>Poales</taxon>
        <taxon>Poaceae</taxon>
        <taxon>PACMAD clade</taxon>
        <taxon>Panicoideae</taxon>
        <taxon>Andropogonodae</taxon>
        <taxon>Andropogoneae</taxon>
        <taxon>Saccharinae</taxon>
        <taxon>Miscanthus</taxon>
    </lineage>
</organism>
<feature type="domain" description="Protein kinase" evidence="8">
    <location>
        <begin position="744"/>
        <end position="985"/>
    </location>
</feature>
<dbReference type="EMBL" id="CAJGYO010000016">
    <property type="protein sequence ID" value="CAD6273348.1"/>
    <property type="molecule type" value="Genomic_DNA"/>
</dbReference>
<dbReference type="PRINTS" id="PR00364">
    <property type="entry name" value="DISEASERSIST"/>
</dbReference>
<protein>
    <recommendedName>
        <fullName evidence="8">Protein kinase domain-containing protein</fullName>
    </recommendedName>
</protein>